<dbReference type="SUPFAM" id="SSF52172">
    <property type="entry name" value="CheY-like"/>
    <property type="match status" value="1"/>
</dbReference>
<dbReference type="InterPro" id="IPR016032">
    <property type="entry name" value="Sig_transdc_resp-reg_C-effctor"/>
</dbReference>
<feature type="modified residue" description="4-aspartylphosphate" evidence="6">
    <location>
        <position position="59"/>
    </location>
</feature>
<accession>A0ABV6JRW2</accession>
<evidence type="ECO:0000256" key="2">
    <source>
        <dbReference type="ARBA" id="ARBA00023012"/>
    </source>
</evidence>
<dbReference type="InterPro" id="IPR036388">
    <property type="entry name" value="WH-like_DNA-bd_sf"/>
</dbReference>
<dbReference type="InterPro" id="IPR039420">
    <property type="entry name" value="WalR-like"/>
</dbReference>
<evidence type="ECO:0000259" key="7">
    <source>
        <dbReference type="PROSITE" id="PS50043"/>
    </source>
</evidence>
<dbReference type="Proteomes" id="UP001589865">
    <property type="component" value="Unassembled WGS sequence"/>
</dbReference>
<evidence type="ECO:0000259" key="8">
    <source>
        <dbReference type="PROSITE" id="PS50110"/>
    </source>
</evidence>
<keyword evidence="10" id="KW-1185">Reference proteome</keyword>
<dbReference type="PROSITE" id="PS50110">
    <property type="entry name" value="RESPONSE_REGULATORY"/>
    <property type="match status" value="1"/>
</dbReference>
<dbReference type="Pfam" id="PF00072">
    <property type="entry name" value="Response_reg"/>
    <property type="match status" value="1"/>
</dbReference>
<keyword evidence="1 6" id="KW-0597">Phosphoprotein</keyword>
<keyword evidence="3" id="KW-0805">Transcription regulation</keyword>
<keyword evidence="5" id="KW-0804">Transcription</keyword>
<dbReference type="PRINTS" id="PR00038">
    <property type="entry name" value="HTHLUXR"/>
</dbReference>
<sequence>MTADAPRRDIVLVVDDAPGTLGMLNDTLEAAGHMVLVAQSAAAAMAVIERITPDIVLLDAVMPGMDGFEACRRMKRDARLVSVPVIFMTGLADSEDVVRGFEAGGVDYVIKPVVPGEVLARLGAHLANARRTRSAHAALDVAGRFLLAVDRDGEVLWATPQAAILLRLVGASAPGATRPAVAGVGEGARIPGWVPPAGDEVNTPPTVILPDGRTVEFHHVGRISRDEILLRVTAHDPYAEENLLRMRLGLTVREAEVLLWLGRGKSNRDIAEILVMSPRTVNKHLEGIYSKLGVENRASAAAVSVRALGSG</sequence>
<evidence type="ECO:0000256" key="6">
    <source>
        <dbReference type="PROSITE-ProRule" id="PRU00169"/>
    </source>
</evidence>
<dbReference type="CDD" id="cd06170">
    <property type="entry name" value="LuxR_C_like"/>
    <property type="match status" value="1"/>
</dbReference>
<dbReference type="Gene3D" id="3.40.50.2300">
    <property type="match status" value="1"/>
</dbReference>
<evidence type="ECO:0000313" key="10">
    <source>
        <dbReference type="Proteomes" id="UP001589865"/>
    </source>
</evidence>
<feature type="domain" description="Response regulatory" evidence="8">
    <location>
        <begin position="10"/>
        <end position="126"/>
    </location>
</feature>
<name>A0ABV6JRW2_9PROT</name>
<dbReference type="InterPro" id="IPR011006">
    <property type="entry name" value="CheY-like_superfamily"/>
</dbReference>
<evidence type="ECO:0000256" key="3">
    <source>
        <dbReference type="ARBA" id="ARBA00023015"/>
    </source>
</evidence>
<protein>
    <submittedName>
        <fullName evidence="9">Response regulator</fullName>
    </submittedName>
</protein>
<dbReference type="PANTHER" id="PTHR48111">
    <property type="entry name" value="REGULATOR OF RPOS"/>
    <property type="match status" value="1"/>
</dbReference>
<dbReference type="Pfam" id="PF00196">
    <property type="entry name" value="GerE"/>
    <property type="match status" value="1"/>
</dbReference>
<dbReference type="InterPro" id="IPR001789">
    <property type="entry name" value="Sig_transdc_resp-reg_receiver"/>
</dbReference>
<dbReference type="SUPFAM" id="SSF46894">
    <property type="entry name" value="C-terminal effector domain of the bipartite response regulators"/>
    <property type="match status" value="1"/>
</dbReference>
<dbReference type="RefSeq" id="WP_377042733.1">
    <property type="nucleotide sequence ID" value="NZ_JBHLUN010000002.1"/>
</dbReference>
<dbReference type="Gene3D" id="1.10.10.10">
    <property type="entry name" value="Winged helix-like DNA-binding domain superfamily/Winged helix DNA-binding domain"/>
    <property type="match status" value="1"/>
</dbReference>
<dbReference type="InterPro" id="IPR000792">
    <property type="entry name" value="Tscrpt_reg_LuxR_C"/>
</dbReference>
<organism evidence="9 10">
    <name type="scientific">Roseomonas elaeocarpi</name>
    <dbReference type="NCBI Taxonomy" id="907779"/>
    <lineage>
        <taxon>Bacteria</taxon>
        <taxon>Pseudomonadati</taxon>
        <taxon>Pseudomonadota</taxon>
        <taxon>Alphaproteobacteria</taxon>
        <taxon>Acetobacterales</taxon>
        <taxon>Roseomonadaceae</taxon>
        <taxon>Roseomonas</taxon>
    </lineage>
</organism>
<proteinExistence type="predicted"/>
<feature type="domain" description="HTH luxR-type" evidence="7">
    <location>
        <begin position="240"/>
        <end position="308"/>
    </location>
</feature>
<dbReference type="SMART" id="SM00421">
    <property type="entry name" value="HTH_LUXR"/>
    <property type="match status" value="1"/>
</dbReference>
<keyword evidence="4" id="KW-0238">DNA-binding</keyword>
<keyword evidence="2" id="KW-0902">Two-component regulatory system</keyword>
<evidence type="ECO:0000256" key="5">
    <source>
        <dbReference type="ARBA" id="ARBA00023163"/>
    </source>
</evidence>
<evidence type="ECO:0000313" key="9">
    <source>
        <dbReference type="EMBL" id="MFC0407041.1"/>
    </source>
</evidence>
<dbReference type="EMBL" id="JBHLUN010000002">
    <property type="protein sequence ID" value="MFC0407041.1"/>
    <property type="molecule type" value="Genomic_DNA"/>
</dbReference>
<dbReference type="SMART" id="SM00448">
    <property type="entry name" value="REC"/>
    <property type="match status" value="1"/>
</dbReference>
<reference evidence="9 10" key="1">
    <citation type="submission" date="2024-09" db="EMBL/GenBank/DDBJ databases">
        <authorList>
            <person name="Sun Q."/>
            <person name="Mori K."/>
        </authorList>
    </citation>
    <scope>NUCLEOTIDE SEQUENCE [LARGE SCALE GENOMIC DNA]</scope>
    <source>
        <strain evidence="9 10">TBRC 5777</strain>
    </source>
</reference>
<comment type="caution">
    <text evidence="9">The sequence shown here is derived from an EMBL/GenBank/DDBJ whole genome shotgun (WGS) entry which is preliminary data.</text>
</comment>
<gene>
    <name evidence="9" type="ORF">ACFFGY_02190</name>
</gene>
<dbReference type="PROSITE" id="PS50043">
    <property type="entry name" value="HTH_LUXR_2"/>
    <property type="match status" value="1"/>
</dbReference>
<evidence type="ECO:0000256" key="4">
    <source>
        <dbReference type="ARBA" id="ARBA00023125"/>
    </source>
</evidence>
<evidence type="ECO:0000256" key="1">
    <source>
        <dbReference type="ARBA" id="ARBA00022553"/>
    </source>
</evidence>
<dbReference type="PANTHER" id="PTHR48111:SF1">
    <property type="entry name" value="TWO-COMPONENT RESPONSE REGULATOR ORR33"/>
    <property type="match status" value="1"/>
</dbReference>